<protein>
    <submittedName>
        <fullName evidence="1">Uncharacterized protein</fullName>
    </submittedName>
</protein>
<reference evidence="1" key="1">
    <citation type="submission" date="2014-09" db="EMBL/GenBank/DDBJ databases">
        <authorList>
            <person name="Magalhaes I.L.F."/>
            <person name="Oliveira U."/>
            <person name="Santos F.R."/>
            <person name="Vidigal T.H.D.A."/>
            <person name="Brescovit A.D."/>
            <person name="Santos A.J."/>
        </authorList>
    </citation>
    <scope>NUCLEOTIDE SEQUENCE</scope>
    <source>
        <tissue evidence="1">Shoot tissue taken approximately 20 cm above the soil surface</tissue>
    </source>
</reference>
<proteinExistence type="predicted"/>
<accession>A0A0A9CIV9</accession>
<sequence>MHVQSSFGDKDICIPSSHVFVGSNSKISL</sequence>
<evidence type="ECO:0000313" key="1">
    <source>
        <dbReference type="EMBL" id="JAD74393.1"/>
    </source>
</evidence>
<reference evidence="1" key="2">
    <citation type="journal article" date="2015" name="Data Brief">
        <title>Shoot transcriptome of the giant reed, Arundo donax.</title>
        <authorList>
            <person name="Barrero R.A."/>
            <person name="Guerrero F.D."/>
            <person name="Moolhuijzen P."/>
            <person name="Goolsby J.A."/>
            <person name="Tidwell J."/>
            <person name="Bellgard S.E."/>
            <person name="Bellgard M.I."/>
        </authorList>
    </citation>
    <scope>NUCLEOTIDE SEQUENCE</scope>
    <source>
        <tissue evidence="1">Shoot tissue taken approximately 20 cm above the soil surface</tissue>
    </source>
</reference>
<name>A0A0A9CIV9_ARUDO</name>
<dbReference type="EMBL" id="GBRH01223502">
    <property type="protein sequence ID" value="JAD74393.1"/>
    <property type="molecule type" value="Transcribed_RNA"/>
</dbReference>
<dbReference type="AlphaFoldDB" id="A0A0A9CIV9"/>
<organism evidence="1">
    <name type="scientific">Arundo donax</name>
    <name type="common">Giant reed</name>
    <name type="synonym">Donax arundinaceus</name>
    <dbReference type="NCBI Taxonomy" id="35708"/>
    <lineage>
        <taxon>Eukaryota</taxon>
        <taxon>Viridiplantae</taxon>
        <taxon>Streptophyta</taxon>
        <taxon>Embryophyta</taxon>
        <taxon>Tracheophyta</taxon>
        <taxon>Spermatophyta</taxon>
        <taxon>Magnoliopsida</taxon>
        <taxon>Liliopsida</taxon>
        <taxon>Poales</taxon>
        <taxon>Poaceae</taxon>
        <taxon>PACMAD clade</taxon>
        <taxon>Arundinoideae</taxon>
        <taxon>Arundineae</taxon>
        <taxon>Arundo</taxon>
    </lineage>
</organism>